<proteinExistence type="predicted"/>
<sequence length="160" mass="18247">MKKIKGDFYELVLGQVVDLKTSKDELKEVLEFYEAILKAQRQTKLAFKVDLSHFDTKSSQHRNSQGLPFLRPEDVQIDQDLLAALLENIGQIIQSKTKKVVSATLKKTYLDGQWETLLRGLMEEGPDLERTAGEMRVDFALFSFLVVQSFSPFLGSYAEK</sequence>
<protein>
    <submittedName>
        <fullName evidence="1">Uncharacterized protein</fullName>
    </submittedName>
</protein>
<dbReference type="AlphaFoldDB" id="X0UK18"/>
<evidence type="ECO:0000313" key="1">
    <source>
        <dbReference type="EMBL" id="GAF99626.1"/>
    </source>
</evidence>
<dbReference type="InterPro" id="IPR024064">
    <property type="entry name" value="FdhE-like_sf"/>
</dbReference>
<gene>
    <name evidence="1" type="ORF">S01H1_45150</name>
</gene>
<comment type="caution">
    <text evidence="1">The sequence shown here is derived from an EMBL/GenBank/DDBJ whole genome shotgun (WGS) entry which is preliminary data.</text>
</comment>
<organism evidence="1">
    <name type="scientific">marine sediment metagenome</name>
    <dbReference type="NCBI Taxonomy" id="412755"/>
    <lineage>
        <taxon>unclassified sequences</taxon>
        <taxon>metagenomes</taxon>
        <taxon>ecological metagenomes</taxon>
    </lineage>
</organism>
<feature type="non-terminal residue" evidence="1">
    <location>
        <position position="160"/>
    </location>
</feature>
<dbReference type="SUPFAM" id="SSF144020">
    <property type="entry name" value="FdhE-like"/>
    <property type="match status" value="1"/>
</dbReference>
<dbReference type="Gene3D" id="3.90.1670.10">
    <property type="entry name" value="FdhE-like domain"/>
    <property type="match status" value="1"/>
</dbReference>
<accession>X0UK18</accession>
<name>X0UK18_9ZZZZ</name>
<dbReference type="EMBL" id="BARS01028829">
    <property type="protein sequence ID" value="GAF99626.1"/>
    <property type="molecule type" value="Genomic_DNA"/>
</dbReference>
<reference evidence="1" key="1">
    <citation type="journal article" date="2014" name="Front. Microbiol.">
        <title>High frequency of phylogenetically diverse reductive dehalogenase-homologous genes in deep subseafloor sedimentary metagenomes.</title>
        <authorList>
            <person name="Kawai M."/>
            <person name="Futagami T."/>
            <person name="Toyoda A."/>
            <person name="Takaki Y."/>
            <person name="Nishi S."/>
            <person name="Hori S."/>
            <person name="Arai W."/>
            <person name="Tsubouchi T."/>
            <person name="Morono Y."/>
            <person name="Uchiyama I."/>
            <person name="Ito T."/>
            <person name="Fujiyama A."/>
            <person name="Inagaki F."/>
            <person name="Takami H."/>
        </authorList>
    </citation>
    <scope>NUCLEOTIDE SEQUENCE</scope>
    <source>
        <strain evidence="1">Expedition CK06-06</strain>
    </source>
</reference>